<feature type="transmembrane region" description="Helical" evidence="6">
    <location>
        <begin position="233"/>
        <end position="258"/>
    </location>
</feature>
<organism evidence="8 9">
    <name type="scientific">Thermomonospora curvata (strain ATCC 19995 / DSM 43183 / JCM 3096 / KCTC 9072 / NBRC 15933 / NCIMB 10081 / Henssen B9)</name>
    <dbReference type="NCBI Taxonomy" id="471852"/>
    <lineage>
        <taxon>Bacteria</taxon>
        <taxon>Bacillati</taxon>
        <taxon>Actinomycetota</taxon>
        <taxon>Actinomycetes</taxon>
        <taxon>Streptosporangiales</taxon>
        <taxon>Thermomonosporaceae</taxon>
        <taxon>Thermomonospora</taxon>
    </lineage>
</organism>
<dbReference type="eggNOG" id="COG0697">
    <property type="taxonomic scope" value="Bacteria"/>
</dbReference>
<evidence type="ECO:0000256" key="1">
    <source>
        <dbReference type="ARBA" id="ARBA00004141"/>
    </source>
</evidence>
<dbReference type="PANTHER" id="PTHR32322:SF2">
    <property type="entry name" value="EAMA DOMAIN-CONTAINING PROTEIN"/>
    <property type="match status" value="1"/>
</dbReference>
<feature type="transmembrane region" description="Helical" evidence="6">
    <location>
        <begin position="209"/>
        <end position="227"/>
    </location>
</feature>
<accession>D1A8U4</accession>
<gene>
    <name evidence="8" type="ordered locus">Tcur_3040</name>
</gene>
<protein>
    <recommendedName>
        <fullName evidence="7">EamA domain-containing protein</fullName>
    </recommendedName>
</protein>
<dbReference type="HOGENOM" id="CLU_033863_9_2_11"/>
<dbReference type="AlphaFoldDB" id="D1A8U4"/>
<feature type="domain" description="EamA" evidence="7">
    <location>
        <begin position="24"/>
        <end position="166"/>
    </location>
</feature>
<feature type="transmembrane region" description="Helical" evidence="6">
    <location>
        <begin position="51"/>
        <end position="73"/>
    </location>
</feature>
<evidence type="ECO:0000256" key="4">
    <source>
        <dbReference type="ARBA" id="ARBA00022989"/>
    </source>
</evidence>
<dbReference type="PANTHER" id="PTHR32322">
    <property type="entry name" value="INNER MEMBRANE TRANSPORTER"/>
    <property type="match status" value="1"/>
</dbReference>
<name>D1A8U4_THECD</name>
<proteinExistence type="inferred from homology"/>
<evidence type="ECO:0000259" key="7">
    <source>
        <dbReference type="Pfam" id="PF00892"/>
    </source>
</evidence>
<dbReference type="InterPro" id="IPR037185">
    <property type="entry name" value="EmrE-like"/>
</dbReference>
<dbReference type="Gene3D" id="1.10.3730.20">
    <property type="match status" value="1"/>
</dbReference>
<feature type="domain" description="EamA" evidence="7">
    <location>
        <begin position="178"/>
        <end position="312"/>
    </location>
</feature>
<dbReference type="InterPro" id="IPR000620">
    <property type="entry name" value="EamA_dom"/>
</dbReference>
<dbReference type="STRING" id="471852.Tcur_3040"/>
<dbReference type="SUPFAM" id="SSF103481">
    <property type="entry name" value="Multidrug resistance efflux transporter EmrE"/>
    <property type="match status" value="2"/>
</dbReference>
<dbReference type="RefSeq" id="WP_012853366.1">
    <property type="nucleotide sequence ID" value="NC_013510.1"/>
</dbReference>
<keyword evidence="3 6" id="KW-0812">Transmembrane</keyword>
<evidence type="ECO:0000256" key="3">
    <source>
        <dbReference type="ARBA" id="ARBA00022692"/>
    </source>
</evidence>
<dbReference type="EMBL" id="CP001738">
    <property type="protein sequence ID" value="ACY98582.1"/>
    <property type="molecule type" value="Genomic_DNA"/>
</dbReference>
<feature type="transmembrane region" description="Helical" evidence="6">
    <location>
        <begin position="149"/>
        <end position="167"/>
    </location>
</feature>
<evidence type="ECO:0000256" key="6">
    <source>
        <dbReference type="SAM" id="Phobius"/>
    </source>
</evidence>
<dbReference type="Proteomes" id="UP000001918">
    <property type="component" value="Chromosome"/>
</dbReference>
<reference evidence="8 9" key="1">
    <citation type="journal article" date="2011" name="Stand. Genomic Sci.">
        <title>Complete genome sequence of Thermomonospora curvata type strain (B9).</title>
        <authorList>
            <person name="Chertkov O."/>
            <person name="Sikorski J."/>
            <person name="Nolan M."/>
            <person name="Lapidus A."/>
            <person name="Lucas S."/>
            <person name="Del Rio T.G."/>
            <person name="Tice H."/>
            <person name="Cheng J.F."/>
            <person name="Goodwin L."/>
            <person name="Pitluck S."/>
            <person name="Liolios K."/>
            <person name="Ivanova N."/>
            <person name="Mavromatis K."/>
            <person name="Mikhailova N."/>
            <person name="Ovchinnikova G."/>
            <person name="Pati A."/>
            <person name="Chen A."/>
            <person name="Palaniappan K."/>
            <person name="Djao O.D."/>
            <person name="Land M."/>
            <person name="Hauser L."/>
            <person name="Chang Y.J."/>
            <person name="Jeffries C.D."/>
            <person name="Brettin T."/>
            <person name="Han C."/>
            <person name="Detter J.C."/>
            <person name="Rohde M."/>
            <person name="Goker M."/>
            <person name="Woyke T."/>
            <person name="Bristow J."/>
            <person name="Eisen J.A."/>
            <person name="Markowitz V."/>
            <person name="Hugenholtz P."/>
            <person name="Klenk H.P."/>
            <person name="Kyrpides N.C."/>
        </authorList>
    </citation>
    <scope>NUCLEOTIDE SEQUENCE [LARGE SCALE GENOMIC DNA]</scope>
    <source>
        <strain evidence="9">ATCC 19995 / DSM 43183 / JCM 3096 / KCTC 9072 / NBRC 15933 / NCIMB 10081 / Henssen B9</strain>
    </source>
</reference>
<dbReference type="GO" id="GO:0016020">
    <property type="term" value="C:membrane"/>
    <property type="evidence" value="ECO:0007669"/>
    <property type="project" value="UniProtKB-SubCell"/>
</dbReference>
<dbReference type="InterPro" id="IPR050638">
    <property type="entry name" value="AA-Vitamin_Transporters"/>
</dbReference>
<feature type="transmembrane region" description="Helical" evidence="6">
    <location>
        <begin position="295"/>
        <end position="314"/>
    </location>
</feature>
<sequence>MSARLIDSTDPALPARRSAGGMDVLLAASLWGTTGTVLTAAPAGADPVSVGAARIALGGAVLLAVAALSRTAAGDGGAPVRGRGLRRLLALPRARWMLALGAVCVAVYQTAFFAAVSRTGVATGTIVAIGSGPVFTGLIALLTGGPRPTARWAVSTACAVVGCAALVSGGRQAGVEPLGVSLALLSGLGYASYATITSRLITAGQEDRAVVAVLFSAAGALLLPALAAGSPTWLLTVPGALVTGYLGVVTTAGAYLLYARGLRSTPVTAATTLTLAEPAVAAVLGLVVLHERLGGVALAGLALLTAGLVMLVAAGRR</sequence>
<dbReference type="Pfam" id="PF00892">
    <property type="entry name" value="EamA"/>
    <property type="match status" value="2"/>
</dbReference>
<feature type="transmembrane region" description="Helical" evidence="6">
    <location>
        <begin position="121"/>
        <end position="142"/>
    </location>
</feature>
<comment type="similarity">
    <text evidence="2">Belongs to the EamA transporter family.</text>
</comment>
<evidence type="ECO:0000256" key="2">
    <source>
        <dbReference type="ARBA" id="ARBA00007362"/>
    </source>
</evidence>
<keyword evidence="9" id="KW-1185">Reference proteome</keyword>
<feature type="transmembrane region" description="Helical" evidence="6">
    <location>
        <begin position="179"/>
        <end position="197"/>
    </location>
</feature>
<feature type="transmembrane region" description="Helical" evidence="6">
    <location>
        <begin position="94"/>
        <end position="115"/>
    </location>
</feature>
<feature type="transmembrane region" description="Helical" evidence="6">
    <location>
        <begin position="24"/>
        <end position="45"/>
    </location>
</feature>
<keyword evidence="5 6" id="KW-0472">Membrane</keyword>
<keyword evidence="4 6" id="KW-1133">Transmembrane helix</keyword>
<comment type="subcellular location">
    <subcellularLocation>
        <location evidence="1">Membrane</location>
        <topology evidence="1">Multi-pass membrane protein</topology>
    </subcellularLocation>
</comment>
<evidence type="ECO:0000313" key="9">
    <source>
        <dbReference type="Proteomes" id="UP000001918"/>
    </source>
</evidence>
<evidence type="ECO:0000256" key="5">
    <source>
        <dbReference type="ARBA" id="ARBA00023136"/>
    </source>
</evidence>
<dbReference type="KEGG" id="tcu:Tcur_3040"/>
<feature type="transmembrane region" description="Helical" evidence="6">
    <location>
        <begin position="270"/>
        <end position="289"/>
    </location>
</feature>
<evidence type="ECO:0000313" key="8">
    <source>
        <dbReference type="EMBL" id="ACY98582.1"/>
    </source>
</evidence>